<keyword evidence="3" id="KW-0378">Hydrolase</keyword>
<evidence type="ECO:0000256" key="4">
    <source>
        <dbReference type="ARBA" id="ARBA00022840"/>
    </source>
</evidence>
<dbReference type="InterPro" id="IPR014001">
    <property type="entry name" value="Helicase_ATP-bd"/>
</dbReference>
<dbReference type="InterPro" id="IPR014013">
    <property type="entry name" value="Helic_SF1/SF2_ATP-bd_DinG/Rad3"/>
</dbReference>
<protein>
    <recommendedName>
        <fullName evidence="6">DNA 5'-3' helicase</fullName>
        <ecNumber evidence="6">5.6.2.3</ecNumber>
    </recommendedName>
</protein>
<sequence>MTIEEPLDITSATFGALMCAAGLEARAEQSQYAIMAEAALSDLSKIGLLHADTGLGKSLGYLIPAMQRVYSDPRHPRIIVATHSHALMQQLLEKDCAILTRIARAYGVIPLTVGRLLGRVNFVSPERVDAAVQGLELSALDSRMLADLRTWSGTIAEYEDEFGGLPCELLASQICMTNDCDNEELDAMQRREVACDIVVTTHAMVAIDMLRGNAVLKGLDRPTMLIVDEADALAGQLQEWTQRRLNLVRFYGSLRDHLSMRHLQPLESAIADIKALLGDRHYAWDSELAGIARGILSMLSKLVKLKGLDETLVNTLEQQLRAVTAPTLGLGVSHERHEPAIVALNPWFAKNFGRYASTHFDSAMLTSGTLSITPDPVNGTAWIRHDLGIDETMLGVNAIFSPHHYGHMTLSLAGPGFPQIYGKHEKGGDQSPPLSDAWLQAVAHHITNRPGRVVVLTVSHEESRKLAKLLTGIERRPLLVHQQGEPLKHVIAEFSNLSSHHKGAVMLTAAGHTGLNIVDTQGAVGFDRLVLTRIAYAKPRTAEIDAMASYYLTTQKRDVKKMLQRQEHIRTANAAIRLMRQALGRGIRSPDDCIAVDICDPRFPLSHDLSSRHAKMRNIIPPRFLAEYQRAGLLLSNSDIHQPAPEEVFF</sequence>
<dbReference type="Pfam" id="PF13307">
    <property type="entry name" value="Helicase_C_2"/>
    <property type="match status" value="1"/>
</dbReference>
<comment type="cofactor">
    <cofactor evidence="1">
        <name>[4Fe-4S] cluster</name>
        <dbReference type="ChEBI" id="CHEBI:49883"/>
    </cofactor>
</comment>
<keyword evidence="10" id="KW-0347">Helicase</keyword>
<gene>
    <name evidence="10" type="ORF">E4188_22950</name>
</gene>
<keyword evidence="4" id="KW-0067">ATP-binding</keyword>
<dbReference type="InterPro" id="IPR011545">
    <property type="entry name" value="DEAD/DEAH_box_helicase_dom"/>
</dbReference>
<comment type="catalytic activity">
    <reaction evidence="7">
        <text>ATP + H2O = ADP + phosphate + H(+)</text>
        <dbReference type="Rhea" id="RHEA:13065"/>
        <dbReference type="ChEBI" id="CHEBI:15377"/>
        <dbReference type="ChEBI" id="CHEBI:15378"/>
        <dbReference type="ChEBI" id="CHEBI:30616"/>
        <dbReference type="ChEBI" id="CHEBI:43474"/>
        <dbReference type="ChEBI" id="CHEBI:456216"/>
        <dbReference type="EC" id="5.6.2.3"/>
    </reaction>
</comment>
<dbReference type="PANTHER" id="PTHR11472:SF34">
    <property type="entry name" value="REGULATOR OF TELOMERE ELONGATION HELICASE 1"/>
    <property type="match status" value="1"/>
</dbReference>
<organism evidence="10 11">
    <name type="scientific">Aeromonas media</name>
    <dbReference type="NCBI Taxonomy" id="651"/>
    <lineage>
        <taxon>Bacteria</taxon>
        <taxon>Pseudomonadati</taxon>
        <taxon>Pseudomonadota</taxon>
        <taxon>Gammaproteobacteria</taxon>
        <taxon>Aeromonadales</taxon>
        <taxon>Aeromonadaceae</taxon>
        <taxon>Aeromonas</taxon>
    </lineage>
</organism>
<keyword evidence="2" id="KW-0547">Nucleotide-binding</keyword>
<evidence type="ECO:0000256" key="1">
    <source>
        <dbReference type="ARBA" id="ARBA00001966"/>
    </source>
</evidence>
<feature type="domain" description="Helicase ATP-binding" evidence="8">
    <location>
        <begin position="38"/>
        <end position="247"/>
    </location>
</feature>
<reference evidence="10 11" key="1">
    <citation type="submission" date="2019-03" db="EMBL/GenBank/DDBJ databases">
        <title>Novel transposon Tn6433 accelerates the dissemination of tet(E) in Aeromonas from aerobic biofilm under oxytetracycline stress.</title>
        <authorList>
            <person name="Shi Y."/>
            <person name="Tian Z."/>
            <person name="Zhang Y."/>
            <person name="Zhang H."/>
            <person name="Yang M."/>
        </authorList>
    </citation>
    <scope>NUCLEOTIDE SEQUENCE [LARGE SCALE GENOMIC DNA]</scope>
    <source>
        <strain evidence="10 11">R50-22</strain>
        <plasmid evidence="11">paeme5</plasmid>
    </source>
</reference>
<evidence type="ECO:0000256" key="5">
    <source>
        <dbReference type="ARBA" id="ARBA00038058"/>
    </source>
</evidence>
<dbReference type="PROSITE" id="PS51193">
    <property type="entry name" value="HELICASE_ATP_BIND_2"/>
    <property type="match status" value="1"/>
</dbReference>
<evidence type="ECO:0000259" key="9">
    <source>
        <dbReference type="PROSITE" id="PS51193"/>
    </source>
</evidence>
<dbReference type="SUPFAM" id="SSF52540">
    <property type="entry name" value="P-loop containing nucleoside triphosphate hydrolases"/>
    <property type="match status" value="1"/>
</dbReference>
<dbReference type="PROSITE" id="PS51192">
    <property type="entry name" value="HELICASE_ATP_BIND_1"/>
    <property type="match status" value="1"/>
</dbReference>
<accession>A0ABX6NY96</accession>
<evidence type="ECO:0000313" key="11">
    <source>
        <dbReference type="Proteomes" id="UP000502657"/>
    </source>
</evidence>
<evidence type="ECO:0000256" key="2">
    <source>
        <dbReference type="ARBA" id="ARBA00022741"/>
    </source>
</evidence>
<dbReference type="EC" id="5.6.2.3" evidence="6"/>
<dbReference type="Gene3D" id="3.40.50.300">
    <property type="entry name" value="P-loop containing nucleotide triphosphate hydrolases"/>
    <property type="match status" value="2"/>
</dbReference>
<dbReference type="InterPro" id="IPR027417">
    <property type="entry name" value="P-loop_NTPase"/>
</dbReference>
<dbReference type="InterPro" id="IPR045028">
    <property type="entry name" value="DinG/Rad3-like"/>
</dbReference>
<dbReference type="SMART" id="SM00491">
    <property type="entry name" value="HELICc2"/>
    <property type="match status" value="1"/>
</dbReference>
<evidence type="ECO:0000256" key="7">
    <source>
        <dbReference type="ARBA" id="ARBA00048954"/>
    </source>
</evidence>
<keyword evidence="11" id="KW-1185">Reference proteome</keyword>
<dbReference type="EMBL" id="CP038449">
    <property type="protein sequence ID" value="QJT41356.1"/>
    <property type="molecule type" value="Genomic_DNA"/>
</dbReference>
<geneLocation type="plasmid" evidence="11">
    <name>paeme5</name>
</geneLocation>
<dbReference type="Proteomes" id="UP000502657">
    <property type="component" value="Plasmid pAeme5"/>
</dbReference>
<proteinExistence type="inferred from homology"/>
<name>A0ABX6NY96_AERME</name>
<evidence type="ECO:0000259" key="8">
    <source>
        <dbReference type="PROSITE" id="PS51192"/>
    </source>
</evidence>
<evidence type="ECO:0000256" key="3">
    <source>
        <dbReference type="ARBA" id="ARBA00022801"/>
    </source>
</evidence>
<dbReference type="PANTHER" id="PTHR11472">
    <property type="entry name" value="DNA REPAIR DEAD HELICASE RAD3/XP-D SUBFAMILY MEMBER"/>
    <property type="match status" value="1"/>
</dbReference>
<dbReference type="InterPro" id="IPR006555">
    <property type="entry name" value="ATP-dep_Helicase_C"/>
</dbReference>
<comment type="similarity">
    <text evidence="5">Belongs to the helicase family. DinG subfamily.</text>
</comment>
<evidence type="ECO:0000313" key="10">
    <source>
        <dbReference type="EMBL" id="QJT41356.1"/>
    </source>
</evidence>
<evidence type="ECO:0000256" key="6">
    <source>
        <dbReference type="ARBA" id="ARBA00044969"/>
    </source>
</evidence>
<keyword evidence="10" id="KW-0614">Plasmid</keyword>
<dbReference type="SMART" id="SM00487">
    <property type="entry name" value="DEXDc"/>
    <property type="match status" value="1"/>
</dbReference>
<dbReference type="RefSeq" id="WP_171270089.1">
    <property type="nucleotide sequence ID" value="NZ_CP038446.1"/>
</dbReference>
<dbReference type="Pfam" id="PF00270">
    <property type="entry name" value="DEAD"/>
    <property type="match status" value="1"/>
</dbReference>
<feature type="domain" description="Helicase ATP-binding" evidence="9">
    <location>
        <begin position="15"/>
        <end position="293"/>
    </location>
</feature>
<dbReference type="GO" id="GO:0004386">
    <property type="term" value="F:helicase activity"/>
    <property type="evidence" value="ECO:0007669"/>
    <property type="project" value="UniProtKB-KW"/>
</dbReference>